<organism evidence="2 3">
    <name type="scientific">Tistrella mobilis</name>
    <dbReference type="NCBI Taxonomy" id="171437"/>
    <lineage>
        <taxon>Bacteria</taxon>
        <taxon>Pseudomonadati</taxon>
        <taxon>Pseudomonadota</taxon>
        <taxon>Alphaproteobacteria</taxon>
        <taxon>Geminicoccales</taxon>
        <taxon>Geminicoccaceae</taxon>
        <taxon>Tistrella</taxon>
    </lineage>
</organism>
<reference evidence="2 3" key="1">
    <citation type="submission" date="2015-12" db="EMBL/GenBank/DDBJ databases">
        <title>Genome sequence of Tistrella mobilis MCCC 1A02139.</title>
        <authorList>
            <person name="Lu L."/>
            <person name="Lai Q."/>
            <person name="Shao Z."/>
            <person name="Qian P."/>
        </authorList>
    </citation>
    <scope>NUCLEOTIDE SEQUENCE [LARGE SCALE GENOMIC DNA]</scope>
    <source>
        <strain evidence="2 3">MCCC 1A02139</strain>
    </source>
</reference>
<dbReference type="PANTHER" id="PTHR43245:SF13">
    <property type="entry name" value="UDP-D-APIOSE_UDP-D-XYLOSE SYNTHASE 2"/>
    <property type="match status" value="1"/>
</dbReference>
<evidence type="ECO:0000313" key="2">
    <source>
        <dbReference type="EMBL" id="KYO55305.1"/>
    </source>
</evidence>
<gene>
    <name evidence="2" type="ORF">AUP44_23705</name>
</gene>
<dbReference type="PANTHER" id="PTHR43245">
    <property type="entry name" value="BIFUNCTIONAL POLYMYXIN RESISTANCE PROTEIN ARNA"/>
    <property type="match status" value="1"/>
</dbReference>
<dbReference type="RefSeq" id="WP_062762313.1">
    <property type="nucleotide sequence ID" value="NZ_CP121042.1"/>
</dbReference>
<feature type="domain" description="NAD-dependent epimerase/dehydratase" evidence="1">
    <location>
        <begin position="173"/>
        <end position="280"/>
    </location>
</feature>
<dbReference type="Proteomes" id="UP000075787">
    <property type="component" value="Unassembled WGS sequence"/>
</dbReference>
<dbReference type="EMBL" id="LPZR01000067">
    <property type="protein sequence ID" value="KYO55305.1"/>
    <property type="molecule type" value="Genomic_DNA"/>
</dbReference>
<dbReference type="OrthoDB" id="9801785at2"/>
<comment type="caution">
    <text evidence="2">The sequence shown here is derived from an EMBL/GenBank/DDBJ whole genome shotgun (WGS) entry which is preliminary data.</text>
</comment>
<dbReference type="AlphaFoldDB" id="A0A162LJU7"/>
<accession>A0A162LJU7</accession>
<dbReference type="InterPro" id="IPR050177">
    <property type="entry name" value="Lipid_A_modif_metabolic_enz"/>
</dbReference>
<dbReference type="Gene3D" id="3.40.50.720">
    <property type="entry name" value="NAD(P)-binding Rossmann-like Domain"/>
    <property type="match status" value="1"/>
</dbReference>
<dbReference type="SUPFAM" id="SSF51735">
    <property type="entry name" value="NAD(P)-binding Rossmann-fold domains"/>
    <property type="match status" value="1"/>
</dbReference>
<dbReference type="GeneID" id="97239150"/>
<evidence type="ECO:0000259" key="1">
    <source>
        <dbReference type="Pfam" id="PF01370"/>
    </source>
</evidence>
<feature type="domain" description="NAD-dependent epimerase/dehydratase" evidence="1">
    <location>
        <begin position="4"/>
        <end position="130"/>
    </location>
</feature>
<sequence length="372" mass="40106">MSTVLVTGGAGFIGRHVCTELLGAGHRVRVLDSLIDQAHGPDPSPDGGLPPAVDFVRGDIRDADLVARTLDGVDAVINLAADVGVGQSMYEIDRYVSVNSFGTAVLMQQLVKAGIRRLIVASSMSIYGEGLYRTAGDGAAVDDVRRVADEVKAGRWDPVAPDGRPLVPAPTPESKRPDLNSVYALTKYDQERLTLMLGAAYGIDAVALRLFNTFGPGQMLSNPYTGVLAIFAGRLLNGQPPLVFEDGAQQRDFVHVRDVARAFRLALETPGIGGEVFNIASGRVYTVSGVARLLARAMDRDDLAPEILQKSRVGDVRHCIADITHARTRLGFEPQLPLEDTVFELVRWVSTQQAADRVADARRELETRGLVV</sequence>
<evidence type="ECO:0000313" key="3">
    <source>
        <dbReference type="Proteomes" id="UP000075787"/>
    </source>
</evidence>
<dbReference type="InterPro" id="IPR036291">
    <property type="entry name" value="NAD(P)-bd_dom_sf"/>
</dbReference>
<dbReference type="Pfam" id="PF01370">
    <property type="entry name" value="Epimerase"/>
    <property type="match status" value="2"/>
</dbReference>
<proteinExistence type="predicted"/>
<protein>
    <submittedName>
        <fullName evidence="2">Dehydratase</fullName>
    </submittedName>
</protein>
<name>A0A162LJU7_9PROT</name>
<dbReference type="InterPro" id="IPR001509">
    <property type="entry name" value="Epimerase_deHydtase"/>
</dbReference>